<evidence type="ECO:0000256" key="3">
    <source>
        <dbReference type="ARBA" id="ARBA00022777"/>
    </source>
</evidence>
<keyword evidence="6" id="KW-1133">Transmembrane helix</keyword>
<feature type="region of interest" description="Disordered" evidence="5">
    <location>
        <begin position="325"/>
        <end position="347"/>
    </location>
</feature>
<evidence type="ECO:0000256" key="1">
    <source>
        <dbReference type="ARBA" id="ARBA00022679"/>
    </source>
</evidence>
<dbReference type="InterPro" id="IPR008266">
    <property type="entry name" value="Tyr_kinase_AS"/>
</dbReference>
<reference evidence="8 9" key="1">
    <citation type="submission" date="2015-09" db="EMBL/GenBank/DDBJ databases">
        <title>Sorangium comparison.</title>
        <authorList>
            <person name="Zaburannyi N."/>
            <person name="Bunk B."/>
            <person name="Overmann J."/>
            <person name="Mueller R."/>
        </authorList>
    </citation>
    <scope>NUCLEOTIDE SEQUENCE [LARGE SCALE GENOMIC DNA]</scope>
    <source>
        <strain evidence="8 9">So ce836</strain>
    </source>
</reference>
<feature type="region of interest" description="Disordered" evidence="5">
    <location>
        <begin position="400"/>
        <end position="481"/>
    </location>
</feature>
<dbReference type="CDD" id="cd14014">
    <property type="entry name" value="STKc_PknB_like"/>
    <property type="match status" value="1"/>
</dbReference>
<dbReference type="Gene3D" id="1.10.510.10">
    <property type="entry name" value="Transferase(Phosphotransferase) domain 1"/>
    <property type="match status" value="1"/>
</dbReference>
<dbReference type="PROSITE" id="PS50011">
    <property type="entry name" value="PROTEIN_KINASE_DOM"/>
    <property type="match status" value="1"/>
</dbReference>
<organism evidence="8 9">
    <name type="scientific">Sorangium cellulosum</name>
    <name type="common">Polyangium cellulosum</name>
    <dbReference type="NCBI Taxonomy" id="56"/>
    <lineage>
        <taxon>Bacteria</taxon>
        <taxon>Pseudomonadati</taxon>
        <taxon>Myxococcota</taxon>
        <taxon>Polyangia</taxon>
        <taxon>Polyangiales</taxon>
        <taxon>Polyangiaceae</taxon>
        <taxon>Sorangium</taxon>
    </lineage>
</organism>
<feature type="transmembrane region" description="Helical" evidence="6">
    <location>
        <begin position="360"/>
        <end position="380"/>
    </location>
</feature>
<evidence type="ECO:0000256" key="6">
    <source>
        <dbReference type="SAM" id="Phobius"/>
    </source>
</evidence>
<accession>A0A4P2QGE6</accession>
<dbReference type="SUPFAM" id="SSF56112">
    <property type="entry name" value="Protein kinase-like (PK-like)"/>
    <property type="match status" value="1"/>
</dbReference>
<keyword evidence="1" id="KW-0808">Transferase</keyword>
<gene>
    <name evidence="8" type="ORF">SOCE836_010090</name>
</gene>
<dbReference type="PANTHER" id="PTHR43289">
    <property type="entry name" value="MITOGEN-ACTIVATED PROTEIN KINASE KINASE KINASE 20-RELATED"/>
    <property type="match status" value="1"/>
</dbReference>
<feature type="compositionally biased region" description="Low complexity" evidence="5">
    <location>
        <begin position="428"/>
        <end position="438"/>
    </location>
</feature>
<evidence type="ECO:0000313" key="9">
    <source>
        <dbReference type="Proteomes" id="UP000295497"/>
    </source>
</evidence>
<keyword evidence="2" id="KW-0547">Nucleotide-binding</keyword>
<dbReference type="Gene3D" id="3.30.200.20">
    <property type="entry name" value="Phosphorylase Kinase, domain 1"/>
    <property type="match status" value="1"/>
</dbReference>
<keyword evidence="6" id="KW-0472">Membrane</keyword>
<keyword evidence="3" id="KW-0418">Kinase</keyword>
<dbReference type="InterPro" id="IPR000719">
    <property type="entry name" value="Prot_kinase_dom"/>
</dbReference>
<dbReference type="AlphaFoldDB" id="A0A4P2QGE6"/>
<name>A0A4P2QGE6_SORCE</name>
<evidence type="ECO:0000313" key="8">
    <source>
        <dbReference type="EMBL" id="AUX28924.1"/>
    </source>
</evidence>
<evidence type="ECO:0000256" key="5">
    <source>
        <dbReference type="SAM" id="MobiDB-lite"/>
    </source>
</evidence>
<feature type="compositionally biased region" description="Pro residues" evidence="5">
    <location>
        <begin position="439"/>
        <end position="448"/>
    </location>
</feature>
<dbReference type="InterPro" id="IPR011009">
    <property type="entry name" value="Kinase-like_dom_sf"/>
</dbReference>
<dbReference type="EMBL" id="CP012672">
    <property type="protein sequence ID" value="AUX28924.1"/>
    <property type="molecule type" value="Genomic_DNA"/>
</dbReference>
<dbReference type="PANTHER" id="PTHR43289:SF6">
    <property type="entry name" value="SERINE_THREONINE-PROTEIN KINASE NEKL-3"/>
    <property type="match status" value="1"/>
</dbReference>
<protein>
    <recommendedName>
        <fullName evidence="7">Protein kinase domain-containing protein</fullName>
    </recommendedName>
</protein>
<evidence type="ECO:0000256" key="4">
    <source>
        <dbReference type="ARBA" id="ARBA00022840"/>
    </source>
</evidence>
<keyword evidence="6" id="KW-0812">Transmembrane</keyword>
<dbReference type="Proteomes" id="UP000295497">
    <property type="component" value="Chromosome"/>
</dbReference>
<dbReference type="GO" id="GO:0004674">
    <property type="term" value="F:protein serine/threonine kinase activity"/>
    <property type="evidence" value="ECO:0007669"/>
    <property type="project" value="TreeGrafter"/>
</dbReference>
<evidence type="ECO:0000256" key="2">
    <source>
        <dbReference type="ARBA" id="ARBA00022741"/>
    </source>
</evidence>
<dbReference type="Pfam" id="PF00069">
    <property type="entry name" value="Pkinase"/>
    <property type="match status" value="1"/>
</dbReference>
<sequence>MAMVWAARLKGTRGFQKIVAVKTMLPKLSEDDQFERMFLLEASLASQIRHPHAVEILDLGEQDGVLFLAMEWIDGVPLSQVMKVAKRRSGVPIPIAMRIVAQACAGLHAAHELKDNSGKLVGLVHRDISPQNILVTYNGMAKVVDFGVAKATAFNDSTTKAGQLKGKVSYTAPEQVRGDAIDRRVDVFAMGIVLYALTTGKHPFRRESEGATLFAISSPDPVVAPHTFQPDYPPLLEAVLMRALEKERDQRYATANELLRALDRALPPNQRATEDDVAHFIRELFEEEHQQTRAALAEALERADRNPPSGNLGISDVTGTSHSVVSAFNPVDPRRAAPGAAGRGALDDELPPFARSRSRAPLAVVILCLFAAGLLTVLLLRSADAPAPLPSVAATAAPAPALPKTEAPAPPQAEAPPATEVGAPPGEPSASASASAAPAPRPASPASPAPRRRDKPAEQVKSPSPAPTSAPPKSWKHDPGF</sequence>
<evidence type="ECO:0000259" key="7">
    <source>
        <dbReference type="PROSITE" id="PS50011"/>
    </source>
</evidence>
<dbReference type="GO" id="GO:0005524">
    <property type="term" value="F:ATP binding"/>
    <property type="evidence" value="ECO:0007669"/>
    <property type="project" value="UniProtKB-KW"/>
</dbReference>
<proteinExistence type="predicted"/>
<dbReference type="PROSITE" id="PS00109">
    <property type="entry name" value="PROTEIN_KINASE_TYR"/>
    <property type="match status" value="1"/>
</dbReference>
<feature type="domain" description="Protein kinase" evidence="7">
    <location>
        <begin position="1"/>
        <end position="266"/>
    </location>
</feature>
<keyword evidence="4" id="KW-0067">ATP-binding</keyword>